<dbReference type="RefSeq" id="WP_092846741.1">
    <property type="nucleotide sequence ID" value="NZ_FMAH01000009.1"/>
</dbReference>
<dbReference type="AlphaFoldDB" id="A0A1C3V6S2"/>
<dbReference type="PROSITE" id="PS50943">
    <property type="entry name" value="HTH_CROC1"/>
    <property type="match status" value="1"/>
</dbReference>
<protein>
    <submittedName>
        <fullName evidence="2">Helix-turn-helix domain-containing protein</fullName>
    </submittedName>
</protein>
<dbReference type="STRING" id="411945.GA0061102_100982"/>
<dbReference type="Proteomes" id="UP000199435">
    <property type="component" value="Unassembled WGS sequence"/>
</dbReference>
<dbReference type="InterPro" id="IPR010982">
    <property type="entry name" value="Lambda_DNA-bd_dom_sf"/>
</dbReference>
<evidence type="ECO:0000313" key="2">
    <source>
        <dbReference type="EMBL" id="SCB23510.1"/>
    </source>
</evidence>
<feature type="domain" description="HTH cro/C1-type" evidence="1">
    <location>
        <begin position="25"/>
        <end position="63"/>
    </location>
</feature>
<accession>A0A1C3V6S2</accession>
<proteinExistence type="predicted"/>
<dbReference type="SUPFAM" id="SSF47413">
    <property type="entry name" value="lambda repressor-like DNA-binding domains"/>
    <property type="match status" value="1"/>
</dbReference>
<dbReference type="GO" id="GO:0003677">
    <property type="term" value="F:DNA binding"/>
    <property type="evidence" value="ECO:0007669"/>
    <property type="project" value="InterPro"/>
</dbReference>
<dbReference type="Pfam" id="PF13443">
    <property type="entry name" value="HTH_26"/>
    <property type="match status" value="1"/>
</dbReference>
<keyword evidence="3" id="KW-1185">Reference proteome</keyword>
<dbReference type="CDD" id="cd00093">
    <property type="entry name" value="HTH_XRE"/>
    <property type="match status" value="1"/>
</dbReference>
<reference evidence="3" key="1">
    <citation type="submission" date="2016-08" db="EMBL/GenBank/DDBJ databases">
        <authorList>
            <person name="Varghese N."/>
            <person name="Submissions Spin"/>
        </authorList>
    </citation>
    <scope>NUCLEOTIDE SEQUENCE [LARGE SCALE GENOMIC DNA]</scope>
    <source>
        <strain evidence="3">HAMBI 2971</strain>
    </source>
</reference>
<organism evidence="2 3">
    <name type="scientific">Rhizobium miluonense</name>
    <dbReference type="NCBI Taxonomy" id="411945"/>
    <lineage>
        <taxon>Bacteria</taxon>
        <taxon>Pseudomonadati</taxon>
        <taxon>Pseudomonadota</taxon>
        <taxon>Alphaproteobacteria</taxon>
        <taxon>Hyphomicrobiales</taxon>
        <taxon>Rhizobiaceae</taxon>
        <taxon>Rhizobium/Agrobacterium group</taxon>
        <taxon>Rhizobium</taxon>
    </lineage>
</organism>
<dbReference type="InterPro" id="IPR001387">
    <property type="entry name" value="Cro/C1-type_HTH"/>
</dbReference>
<evidence type="ECO:0000259" key="1">
    <source>
        <dbReference type="PROSITE" id="PS50943"/>
    </source>
</evidence>
<dbReference type="Gene3D" id="1.10.260.40">
    <property type="entry name" value="lambda repressor-like DNA-binding domains"/>
    <property type="match status" value="1"/>
</dbReference>
<dbReference type="OrthoDB" id="8902678at2"/>
<name>A0A1C3V6S2_9HYPH</name>
<sequence>MENDNLQNNLEYACSLFPSVAHACRKIGINRQQFNKYLSGTIRPSRHNMHKICNFFGVTESEILSEPSRFAEIMSVRRAPENSLDASPLSPALKRMRQLSGSLDRYCGFYFGYSYSFSNPGKVIRSLIRLSRKNYDYLWKFVEREKGPNRSFDVYKYEGAAFLLRERINVIMYDALQYSSISQIMLYPSYEASIDCLLGVHIGGPVKRGRKPGAARFLQKYLGSKVDVKLALSQCGLFDPEEIDPKILDLIGNEVHAPWSVLEVDET</sequence>
<evidence type="ECO:0000313" key="3">
    <source>
        <dbReference type="Proteomes" id="UP000199435"/>
    </source>
</evidence>
<gene>
    <name evidence="2" type="ORF">GA0061102_100982</name>
</gene>
<dbReference type="EMBL" id="FMAH01000009">
    <property type="protein sequence ID" value="SCB23510.1"/>
    <property type="molecule type" value="Genomic_DNA"/>
</dbReference>